<name>A0A166EIY2_9AGAM</name>
<feature type="non-terminal residue" evidence="3">
    <location>
        <position position="148"/>
    </location>
</feature>
<evidence type="ECO:0000259" key="2">
    <source>
        <dbReference type="Pfam" id="PF05970"/>
    </source>
</evidence>
<dbReference type="EC" id="5.6.2.3" evidence="1"/>
<keyword evidence="1" id="KW-0547">Nucleotide-binding</keyword>
<keyword evidence="1" id="KW-0067">ATP-binding</keyword>
<keyword evidence="1" id="KW-0378">Hydrolase</keyword>
<comment type="similarity">
    <text evidence="1">Belongs to the helicase family.</text>
</comment>
<keyword evidence="1" id="KW-0233">DNA recombination</keyword>
<dbReference type="GO" id="GO:0005524">
    <property type="term" value="F:ATP binding"/>
    <property type="evidence" value="ECO:0007669"/>
    <property type="project" value="UniProtKB-KW"/>
</dbReference>
<dbReference type="AlphaFoldDB" id="A0A166EIY2"/>
<reference evidence="3" key="1">
    <citation type="journal article" date="2016" name="Mol. Biol. Evol.">
        <title>Comparative Genomics of Early-Diverging Mushroom-Forming Fungi Provides Insights into the Origins of Lignocellulose Decay Capabilities.</title>
        <authorList>
            <person name="Nagy L.G."/>
            <person name="Riley R."/>
            <person name="Tritt A."/>
            <person name="Adam C."/>
            <person name="Daum C."/>
            <person name="Floudas D."/>
            <person name="Sun H."/>
            <person name="Yadav J.S."/>
            <person name="Pangilinan J."/>
            <person name="Larsson K.H."/>
            <person name="Matsuura K."/>
            <person name="Barry K."/>
            <person name="Labutti K."/>
            <person name="Kuo R."/>
            <person name="Ohm R.A."/>
            <person name="Bhattacharya S.S."/>
            <person name="Shirouzu T."/>
            <person name="Yoshinaga Y."/>
            <person name="Martin F.M."/>
            <person name="Grigoriev I.V."/>
            <person name="Hibbett D.S."/>
        </authorList>
    </citation>
    <scope>NUCLEOTIDE SEQUENCE [LARGE SCALE GENOMIC DNA]</scope>
    <source>
        <strain evidence="3">CBS 109695</strain>
    </source>
</reference>
<comment type="cofactor">
    <cofactor evidence="1">
        <name>Mg(2+)</name>
        <dbReference type="ChEBI" id="CHEBI:18420"/>
    </cofactor>
</comment>
<dbReference type="Pfam" id="PF05970">
    <property type="entry name" value="PIF1"/>
    <property type="match status" value="1"/>
</dbReference>
<dbReference type="Gene3D" id="3.40.50.300">
    <property type="entry name" value="P-loop containing nucleotide triphosphate hydrolases"/>
    <property type="match status" value="1"/>
</dbReference>
<dbReference type="PANTHER" id="PTHR47642:SF5">
    <property type="entry name" value="ATP-DEPENDENT DNA HELICASE"/>
    <property type="match status" value="1"/>
</dbReference>
<dbReference type="PANTHER" id="PTHR47642">
    <property type="entry name" value="ATP-DEPENDENT DNA HELICASE"/>
    <property type="match status" value="1"/>
</dbReference>
<keyword evidence="1" id="KW-0227">DNA damage</keyword>
<proteinExistence type="inferred from homology"/>
<keyword evidence="1" id="KW-0347">Helicase</keyword>
<keyword evidence="1" id="KW-0234">DNA repair</keyword>
<dbReference type="InterPro" id="IPR051055">
    <property type="entry name" value="PIF1_helicase"/>
</dbReference>
<dbReference type="InterPro" id="IPR010285">
    <property type="entry name" value="DNA_helicase_pif1-like_DEAD"/>
</dbReference>
<evidence type="ECO:0000256" key="1">
    <source>
        <dbReference type="RuleBase" id="RU363044"/>
    </source>
</evidence>
<dbReference type="OrthoDB" id="432234at2759"/>
<organism evidence="3">
    <name type="scientific">Athelia psychrophila</name>
    <dbReference type="NCBI Taxonomy" id="1759441"/>
    <lineage>
        <taxon>Eukaryota</taxon>
        <taxon>Fungi</taxon>
        <taxon>Dikarya</taxon>
        <taxon>Basidiomycota</taxon>
        <taxon>Agaricomycotina</taxon>
        <taxon>Agaricomycetes</taxon>
        <taxon>Agaricomycetidae</taxon>
        <taxon>Atheliales</taxon>
        <taxon>Atheliaceae</taxon>
        <taxon>Athelia</taxon>
    </lineage>
</organism>
<dbReference type="GO" id="GO:0016887">
    <property type="term" value="F:ATP hydrolysis activity"/>
    <property type="evidence" value="ECO:0007669"/>
    <property type="project" value="RHEA"/>
</dbReference>
<comment type="catalytic activity">
    <reaction evidence="1">
        <text>ATP + H2O = ADP + phosphate + H(+)</text>
        <dbReference type="Rhea" id="RHEA:13065"/>
        <dbReference type="ChEBI" id="CHEBI:15377"/>
        <dbReference type="ChEBI" id="CHEBI:15378"/>
        <dbReference type="ChEBI" id="CHEBI:30616"/>
        <dbReference type="ChEBI" id="CHEBI:43474"/>
        <dbReference type="ChEBI" id="CHEBI:456216"/>
        <dbReference type="EC" id="5.6.2.3"/>
    </reaction>
</comment>
<dbReference type="GO" id="GO:0043139">
    <property type="term" value="F:5'-3' DNA helicase activity"/>
    <property type="evidence" value="ECO:0007669"/>
    <property type="project" value="UniProtKB-EC"/>
</dbReference>
<dbReference type="GO" id="GO:0000723">
    <property type="term" value="P:telomere maintenance"/>
    <property type="evidence" value="ECO:0007669"/>
    <property type="project" value="InterPro"/>
</dbReference>
<gene>
    <name evidence="3" type="ORF">FIBSPDRAFT_700662</name>
</gene>
<dbReference type="SUPFAM" id="SSF52540">
    <property type="entry name" value="P-loop containing nucleoside triphosphate hydrolases"/>
    <property type="match status" value="1"/>
</dbReference>
<dbReference type="EMBL" id="KV417600">
    <property type="protein sequence ID" value="KZP15811.1"/>
    <property type="molecule type" value="Genomic_DNA"/>
</dbReference>
<feature type="non-terminal residue" evidence="3">
    <location>
        <position position="1"/>
    </location>
</feature>
<dbReference type="GO" id="GO:0006310">
    <property type="term" value="P:DNA recombination"/>
    <property type="evidence" value="ECO:0007669"/>
    <property type="project" value="UniProtKB-KW"/>
</dbReference>
<sequence>YLDADFVPEKETDRALIADIIFIRELNAEQERAFRIIANHATCMNPERLQMHLGGMGGTGKSRVIESLVTFFEARGEAHRFIVVAPTGSAAALLNGSTYHSVLGINDKRTYESLKINADVAARLASVDYVFMDETSMISCRDLYKICA</sequence>
<protein>
    <recommendedName>
        <fullName evidence="1">ATP-dependent DNA helicase</fullName>
        <ecNumber evidence="1">5.6.2.3</ecNumber>
    </recommendedName>
</protein>
<dbReference type="InterPro" id="IPR027417">
    <property type="entry name" value="P-loop_NTPase"/>
</dbReference>
<feature type="domain" description="DNA helicase Pif1-like DEAD-box helicase" evidence="2">
    <location>
        <begin position="26"/>
        <end position="139"/>
    </location>
</feature>
<evidence type="ECO:0000313" key="3">
    <source>
        <dbReference type="EMBL" id="KZP15811.1"/>
    </source>
</evidence>
<dbReference type="GO" id="GO:0006281">
    <property type="term" value="P:DNA repair"/>
    <property type="evidence" value="ECO:0007669"/>
    <property type="project" value="UniProtKB-KW"/>
</dbReference>
<accession>A0A166EIY2</accession>